<protein>
    <submittedName>
        <fullName evidence="2">Predicted cell surface glycoprotein</fullName>
    </submittedName>
</protein>
<keyword evidence="3" id="KW-1185">Reference proteome</keyword>
<reference evidence="2 3" key="2">
    <citation type="journal article" date="2010" name="J. Bacteriol.">
        <title>Complete genome sequence of Methanothermobacter marburgensis, a methanoarchaeon model organism.</title>
        <authorList>
            <person name="Liesegang H."/>
            <person name="Kaster A.K."/>
            <person name="Wiezer A."/>
            <person name="Goenrich M."/>
            <person name="Wollherr A."/>
            <person name="Seedorf H."/>
            <person name="Gottschalk G."/>
            <person name="Thauer R.K."/>
        </authorList>
    </citation>
    <scope>NUCLEOTIDE SEQUENCE [LARGE SCALE GENOMIC DNA]</scope>
    <source>
        <strain evidence="3">ATCC BAA-927 / DSM 2133 / JCM 14651 / NBRC 100331 / OCM 82 / Marburg</strain>
    </source>
</reference>
<dbReference type="InterPro" id="IPR052918">
    <property type="entry name" value="Motility_Chemotaxis_Reg"/>
</dbReference>
<feature type="domain" description="CARDB" evidence="1">
    <location>
        <begin position="713"/>
        <end position="786"/>
    </location>
</feature>
<dbReference type="GeneID" id="77398881"/>
<feature type="domain" description="CARDB" evidence="1">
    <location>
        <begin position="1077"/>
        <end position="1155"/>
    </location>
</feature>
<gene>
    <name evidence="2" type="ordered locus">MTBMA_c00980</name>
</gene>
<dbReference type="PATRIC" id="fig|79929.8.peg.96"/>
<evidence type="ECO:0000313" key="2">
    <source>
        <dbReference type="EMBL" id="ADL57708.1"/>
    </source>
</evidence>
<dbReference type="Pfam" id="PF07705">
    <property type="entry name" value="CARDB"/>
    <property type="match status" value="2"/>
</dbReference>
<evidence type="ECO:0000313" key="3">
    <source>
        <dbReference type="Proteomes" id="UP000000345"/>
    </source>
</evidence>
<dbReference type="EMBL" id="CP001710">
    <property type="protein sequence ID" value="ADL57708.1"/>
    <property type="molecule type" value="Genomic_DNA"/>
</dbReference>
<dbReference type="OrthoDB" id="71621at2157"/>
<dbReference type="InterPro" id="IPR011635">
    <property type="entry name" value="CARDB"/>
</dbReference>
<dbReference type="PANTHER" id="PTHR35580:SF1">
    <property type="entry name" value="PHYTASE-LIKE DOMAIN-CONTAINING PROTEIN"/>
    <property type="match status" value="1"/>
</dbReference>
<evidence type="ECO:0000259" key="1">
    <source>
        <dbReference type="Pfam" id="PF07705"/>
    </source>
</evidence>
<accession>D9PU10</accession>
<reference key="1">
    <citation type="submission" date="2009-08" db="EMBL/GenBank/DDBJ databases">
        <title>The genome sequence of Methanothermobacter marburgensis.</title>
        <authorList>
            <person name="Kaster A."/>
            <person name="Seedorf H."/>
            <person name="Goenrich M."/>
            <person name="Wiezer A."/>
            <person name="Liesegang H."/>
            <person name="Thauer R."/>
            <person name="Gottschalk G."/>
        </authorList>
    </citation>
    <scope>NUCLEOTIDE SEQUENCE</scope>
    <source>
        <strain>Marburg</strain>
    </source>
</reference>
<sequence length="1371" mass="147782">MLVLQGSAFAESNYTVDYSTYLGGDVVDEARDVYVDESGYIYVTGSTHVNGSKDVFVARFNTSRKIIYYTTFGGAGDDWGHRIIADADGYAYVAGEISSAGVEAKDAFVARIDPLGKIEMIRHIGGSKYDVAKGIAMDGSGTLYVSGYTISEDLQATDDAYQKINKGGYDAFIAKLDRTLTVTYLSYLGGSWDDYCQGLALDNNGNIYIAGYTYSDDFPVTFDAVSQYKRGTNDIFISRFTPQMSFDYSTYLGGSGQDMCHAITSYGGLIYIAGKTNSTDFPVTPVTAYQRTKKGLSDGFVVAFDGEDVTYSTYFGGSGDDAIYGITADKYGNLYLTGTTSSSDFPLTEGAFDRSLNGVDAFITKFSIPRSVLYSSYLGGIEADHGYAVAVDPYQNVYVAGKTWSNNFPVTSDAIKMKLTGLSDGFLTRFTPFFISNLSVTPVNGTAPLSITVNGKITNYGDASGWYRLGLYVNGYEVLWQWIEVASKATRDFSFEYLLRNSRTYSVTVNNFQPFTVRAFSGPLIIPENLTVLPRAGTEPLRVNVTADIVNYGDLPDTYTAGLYVDGILVDSKSVTVDAKSRVRVSFNSTLAAGVHEITINDLEPLTVNVMEGEKFLVDGFRLTPESGLAPLNVMVTANITNIDSKTRSYTAIIYVNGVDVHEQTFDVPAGSTVPFSAMITLPESGIYTIALNNATSGTVRALSAASFTLTNVTVTPLEGKSPLNVTVNATVRNQGDLPGDFTVTVYLDGVAWDSRTVTVPGRSSVKVSIKNQIIVPGEYNLRVNSGEEVKIRVLDPDPVFGGFSVTPVTGVGALNVTALLNVTNPYDMVIGFTARLHVNNQTVQENTVSLNPGETKEISMKTTLLPGNYSVGINGFTGNVRVLKPANITASDLTVTPTSGFSPLDLAASAKLRNTGEVDGEYIATLYINGAAVDTRTVTVPAGGTSQVRFNHTLNAPGTYLAGIGALAPVTVRVLNEPLVSNLNVTPASGVSPLIFNVTARISTAETGSGNYTARLYIDGVNVQNKTVQLTGPGASTVLFRVELSDPGIHDVTVNDLAPVTVRVLRPATFVVDNLLVSPHEGVLPLTIEASARISNVGDVPGNYTARLYIDGVPVASRTVNVAAGGETTVTFRYPITQRGNHTVTVDTLPAANVNALKPATLEIGFINVTPSSAVGSATVEVEAEIQNTGDVEGDFTVPVYLNGNLIGTYTVKVGPHEGAVLRFQRYISSPGTYTFSINNLKTATVYVNPPKRTYRFTFKNTGSYTATVTYYVTVYSSGGSKLAYKTYRFTLKPRGSYTATIGYYPYNARIVTTRKIYNPSRYTRTIRLSETFRADTLSATLSHTKTIRGYSYVYISRTFRAVDMRITVT</sequence>
<dbReference type="Pfam" id="PF06739">
    <property type="entry name" value="SBBP"/>
    <property type="match status" value="4"/>
</dbReference>
<dbReference type="InterPro" id="IPR011042">
    <property type="entry name" value="6-blade_b-propeller_TolB-like"/>
</dbReference>
<dbReference type="SUPFAM" id="SSF63829">
    <property type="entry name" value="Calcium-dependent phosphotriesterase"/>
    <property type="match status" value="1"/>
</dbReference>
<dbReference type="PANTHER" id="PTHR35580">
    <property type="entry name" value="CELL SURFACE GLYCOPROTEIN (S-LAYER PROTEIN)-LIKE PROTEIN"/>
    <property type="match status" value="1"/>
</dbReference>
<dbReference type="PaxDb" id="79929-MTBMA_c00980"/>
<name>D9PU10_METTM</name>
<dbReference type="HOGENOM" id="CLU_256259_0_0_2"/>
<dbReference type="KEGG" id="mmg:MTBMA_c00980"/>
<dbReference type="InterPro" id="IPR010620">
    <property type="entry name" value="SBBP_repeat"/>
</dbReference>
<dbReference type="Proteomes" id="UP000000345">
    <property type="component" value="Chromosome"/>
</dbReference>
<organism evidence="2 3">
    <name type="scientific">Methanothermobacter marburgensis (strain ATCC BAA-927 / DSM 2133 / JCM 14651 / NBRC 100331 / OCM 82 / Marburg)</name>
    <name type="common">Methanobacterium thermoautotrophicum</name>
    <dbReference type="NCBI Taxonomy" id="79929"/>
    <lineage>
        <taxon>Archaea</taxon>
        <taxon>Methanobacteriati</taxon>
        <taxon>Methanobacteriota</taxon>
        <taxon>Methanomada group</taxon>
        <taxon>Methanobacteria</taxon>
        <taxon>Methanobacteriales</taxon>
        <taxon>Methanobacteriaceae</taxon>
        <taxon>Methanothermobacter</taxon>
    </lineage>
</organism>
<proteinExistence type="predicted"/>
<dbReference type="InterPro" id="IPR013783">
    <property type="entry name" value="Ig-like_fold"/>
</dbReference>
<dbReference type="STRING" id="79929.MTBMA_c00980"/>
<dbReference type="Gene3D" id="2.60.40.10">
    <property type="entry name" value="Immunoglobulins"/>
    <property type="match status" value="4"/>
</dbReference>
<dbReference type="RefSeq" id="WP_013294937.1">
    <property type="nucleotide sequence ID" value="NC_014408.1"/>
</dbReference>
<dbReference type="Gene3D" id="2.120.10.30">
    <property type="entry name" value="TolB, C-terminal domain"/>
    <property type="match status" value="1"/>
</dbReference>